<dbReference type="Pfam" id="PF13912">
    <property type="entry name" value="zf-C2H2_6"/>
    <property type="match status" value="2"/>
</dbReference>
<proteinExistence type="predicted"/>
<feature type="domain" description="C2H2-type" evidence="9">
    <location>
        <begin position="353"/>
        <end position="380"/>
    </location>
</feature>
<keyword evidence="5" id="KW-0862">Zinc</keyword>
<feature type="domain" description="C2H2-type" evidence="9">
    <location>
        <begin position="325"/>
        <end position="352"/>
    </location>
</feature>
<feature type="domain" description="C2H2-type" evidence="9">
    <location>
        <begin position="409"/>
        <end position="436"/>
    </location>
</feature>
<reference evidence="10" key="2">
    <citation type="submission" date="2020-05" db="UniProtKB">
        <authorList>
            <consortium name="EnsemblMetazoa"/>
        </authorList>
    </citation>
    <scope>IDENTIFICATION</scope>
    <source>
        <strain evidence="10">Ngousso</strain>
    </source>
</reference>
<dbReference type="SUPFAM" id="SSF57667">
    <property type="entry name" value="beta-beta-alpha zinc fingers"/>
    <property type="match status" value="5"/>
</dbReference>
<evidence type="ECO:0000259" key="9">
    <source>
        <dbReference type="PROSITE" id="PS50157"/>
    </source>
</evidence>
<evidence type="ECO:0000256" key="2">
    <source>
        <dbReference type="ARBA" id="ARBA00022723"/>
    </source>
</evidence>
<feature type="domain" description="C2H2-type" evidence="9">
    <location>
        <begin position="465"/>
        <end position="492"/>
    </location>
</feature>
<dbReference type="AlphaFoldDB" id="A0A6E8WBJ5"/>
<dbReference type="InterPro" id="IPR036236">
    <property type="entry name" value="Znf_C2H2_sf"/>
</dbReference>
<keyword evidence="11" id="KW-1185">Reference proteome</keyword>
<keyword evidence="2" id="KW-0479">Metal-binding</keyword>
<dbReference type="GO" id="GO:0000977">
    <property type="term" value="F:RNA polymerase II transcription regulatory region sequence-specific DNA binding"/>
    <property type="evidence" value="ECO:0007669"/>
    <property type="project" value="TreeGrafter"/>
</dbReference>
<dbReference type="Pfam" id="PF05605">
    <property type="entry name" value="zf-Di19"/>
    <property type="match status" value="1"/>
</dbReference>
<reference key="1">
    <citation type="journal article" date="2019" name="Genes (Basel)">
        <title>A High-Quality De novo Genome Assembly from a Single Mosquito Using PacBio Sequencing.</title>
        <authorList>
            <person name="Kingan S.B."/>
            <person name="Heaton H."/>
            <person name="Cudini J."/>
            <person name="Lambert C.C."/>
            <person name="Baybayan P."/>
            <person name="Galvin B.D."/>
            <person name="Durbin R."/>
            <person name="Korlach J."/>
            <person name="Lawniczak M.K.N."/>
        </authorList>
    </citation>
    <scope>NUCLEOTIDE SEQUENCE [LARGE SCALE GENOMIC DNA]</scope>
    <source>
        <strain>Mali-NIH</strain>
    </source>
</reference>
<dbReference type="VEuPathDB" id="VectorBase:ACMO_009562"/>
<dbReference type="VEuPathDB" id="VectorBase:ACON029727"/>
<dbReference type="InterPro" id="IPR013087">
    <property type="entry name" value="Znf_C2H2_type"/>
</dbReference>
<accession>A0A6E8WBJ5</accession>
<comment type="subcellular location">
    <subcellularLocation>
        <location evidence="1">Nucleus</location>
    </subcellularLocation>
</comment>
<dbReference type="EnsemblMetazoa" id="ACON029727-RA">
    <property type="protein sequence ID" value="ACON029727-PA"/>
    <property type="gene ID" value="ACON029727"/>
</dbReference>
<feature type="region of interest" description="Disordered" evidence="8">
    <location>
        <begin position="171"/>
        <end position="212"/>
    </location>
</feature>
<protein>
    <recommendedName>
        <fullName evidence="9">C2H2-type domain-containing protein</fullName>
    </recommendedName>
</protein>
<dbReference type="FunFam" id="3.30.160.60:FF:002539">
    <property type="entry name" value="GD10244"/>
    <property type="match status" value="1"/>
</dbReference>
<evidence type="ECO:0000256" key="3">
    <source>
        <dbReference type="ARBA" id="ARBA00022737"/>
    </source>
</evidence>
<dbReference type="Pfam" id="PF00096">
    <property type="entry name" value="zf-C2H2"/>
    <property type="match status" value="3"/>
</dbReference>
<dbReference type="Proteomes" id="UP001105220">
    <property type="component" value="Unplaced"/>
</dbReference>
<feature type="region of interest" description="Disordered" evidence="8">
    <location>
        <begin position="224"/>
        <end position="268"/>
    </location>
</feature>
<dbReference type="InterPro" id="IPR012934">
    <property type="entry name" value="Znf_AD"/>
</dbReference>
<dbReference type="VEuPathDB" id="VectorBase:ACON2_039785"/>
<dbReference type="InterPro" id="IPR008598">
    <property type="entry name" value="Di19_Zn-bd"/>
</dbReference>
<dbReference type="PROSITE" id="PS00028">
    <property type="entry name" value="ZINC_FINGER_C2H2_1"/>
    <property type="match status" value="7"/>
</dbReference>
<evidence type="ECO:0000313" key="11">
    <source>
        <dbReference type="Proteomes" id="UP001105220"/>
    </source>
</evidence>
<evidence type="ECO:0000256" key="4">
    <source>
        <dbReference type="ARBA" id="ARBA00022771"/>
    </source>
</evidence>
<dbReference type="GO" id="GO:0000981">
    <property type="term" value="F:DNA-binding transcription factor activity, RNA polymerase II-specific"/>
    <property type="evidence" value="ECO:0007669"/>
    <property type="project" value="TreeGrafter"/>
</dbReference>
<feature type="compositionally biased region" description="Basic residues" evidence="8">
    <location>
        <begin position="171"/>
        <end position="187"/>
    </location>
</feature>
<evidence type="ECO:0000256" key="6">
    <source>
        <dbReference type="ARBA" id="ARBA00023242"/>
    </source>
</evidence>
<dbReference type="GO" id="GO:0008270">
    <property type="term" value="F:zinc ion binding"/>
    <property type="evidence" value="ECO:0007669"/>
    <property type="project" value="UniProtKB-KW"/>
</dbReference>
<evidence type="ECO:0000256" key="8">
    <source>
        <dbReference type="SAM" id="MobiDB-lite"/>
    </source>
</evidence>
<feature type="domain" description="C2H2-type" evidence="9">
    <location>
        <begin position="521"/>
        <end position="548"/>
    </location>
</feature>
<keyword evidence="3" id="KW-0677">Repeat</keyword>
<name>A0A6E8WBJ5_ANOCL</name>
<dbReference type="GO" id="GO:0005634">
    <property type="term" value="C:nucleus"/>
    <property type="evidence" value="ECO:0007669"/>
    <property type="project" value="UniProtKB-SubCell"/>
</dbReference>
<dbReference type="PROSITE" id="PS50157">
    <property type="entry name" value="ZINC_FINGER_C2H2_2"/>
    <property type="match status" value="8"/>
</dbReference>
<feature type="domain" description="C2H2-type" evidence="9">
    <location>
        <begin position="437"/>
        <end position="464"/>
    </location>
</feature>
<dbReference type="SMART" id="SM00868">
    <property type="entry name" value="zf-AD"/>
    <property type="match status" value="1"/>
</dbReference>
<feature type="compositionally biased region" description="Basic and acidic residues" evidence="8">
    <location>
        <begin position="224"/>
        <end position="247"/>
    </location>
</feature>
<dbReference type="FunFam" id="3.30.160.60:FF:000446">
    <property type="entry name" value="Zinc finger protein"/>
    <property type="match status" value="2"/>
</dbReference>
<feature type="domain" description="C2H2-type" evidence="9">
    <location>
        <begin position="381"/>
        <end position="408"/>
    </location>
</feature>
<organism evidence="10 11">
    <name type="scientific">Anopheles coluzzii</name>
    <name type="common">African malaria mosquito</name>
    <dbReference type="NCBI Taxonomy" id="1518534"/>
    <lineage>
        <taxon>Eukaryota</taxon>
        <taxon>Metazoa</taxon>
        <taxon>Ecdysozoa</taxon>
        <taxon>Arthropoda</taxon>
        <taxon>Hexapoda</taxon>
        <taxon>Insecta</taxon>
        <taxon>Pterygota</taxon>
        <taxon>Neoptera</taxon>
        <taxon>Endopterygota</taxon>
        <taxon>Diptera</taxon>
        <taxon>Nematocera</taxon>
        <taxon>Culicoidea</taxon>
        <taxon>Culicidae</taxon>
        <taxon>Anophelinae</taxon>
        <taxon>Anopheles</taxon>
    </lineage>
</organism>
<dbReference type="PANTHER" id="PTHR24381:SF393">
    <property type="entry name" value="CHROMATIN-LINKED ADAPTOR FOR MSL PROTEINS, ISOFORM B"/>
    <property type="match status" value="1"/>
</dbReference>
<dbReference type="SMART" id="SM00355">
    <property type="entry name" value="ZnF_C2H2"/>
    <property type="match status" value="9"/>
</dbReference>
<evidence type="ECO:0000256" key="7">
    <source>
        <dbReference type="PROSITE-ProRule" id="PRU00042"/>
    </source>
</evidence>
<keyword evidence="6" id="KW-0539">Nucleus</keyword>
<feature type="domain" description="C2H2-type" evidence="9">
    <location>
        <begin position="493"/>
        <end position="520"/>
    </location>
</feature>
<evidence type="ECO:0000313" key="10">
    <source>
        <dbReference type="EnsemblMetazoa" id="ACON029727-PA"/>
    </source>
</evidence>
<dbReference type="PANTHER" id="PTHR24381">
    <property type="entry name" value="ZINC FINGER PROTEIN"/>
    <property type="match status" value="1"/>
</dbReference>
<dbReference type="Gene3D" id="3.30.160.60">
    <property type="entry name" value="Classic Zinc Finger"/>
    <property type="match status" value="7"/>
</dbReference>
<sequence>MDEENNSVELSLRSTFCRICVTPWKMNHCMQEPCDPGESLSLHCMLEILFPTIFNDHTANWPAKICQDCGEKVLQAYALYVQCGQSAEQLERLCNEQEDATMCDEVMITVKGDYTPDVLVEEAVVISELEPGIVDTVTNCNPLEDNSDESLEEGQVLHRPEIVIAKQKVHEKRRNAAATKRKHKRIKPSASNERVVAETQAPARTRQGNRRQVVLTQMKALESVEDKLPEEKSKINDGRRSTTREKGNVTLHNSTASRSDDDTEPNCKKSIEKLNDTTAEEAPPHEEKLETKKDLYTCVLCDVPAFTGPDALTDHLKAAHPDQIRACEQCPKVFAAQAAFEQHQYCHATGRSHFCPFCDRGFQTALLLKSHIRTHTQRSDYLCSLCGKEFNVKNNLRQHMIMHSGERPWACPLCPCRFSTKGGLKSHQNTHTRIKAFSCDTCGSQFNKHYSLIKHKLIHTGERPFGCEICKMRFTNSYMVKRHMRTHTGEKPYKCTYCERSFAQSNDMVKHMKTHVGSNPYQCDRCDASFRLLVDLRNHYKEHKQPGELGAGSSTEEDAKGMRFTSQDILQLRYKKEMNQQQ</sequence>
<evidence type="ECO:0000256" key="5">
    <source>
        <dbReference type="ARBA" id="ARBA00022833"/>
    </source>
</evidence>
<evidence type="ECO:0000256" key="1">
    <source>
        <dbReference type="ARBA" id="ARBA00004123"/>
    </source>
</evidence>
<keyword evidence="4 7" id="KW-0863">Zinc-finger</keyword>